<dbReference type="GO" id="GO:0005874">
    <property type="term" value="C:microtubule"/>
    <property type="evidence" value="ECO:0007669"/>
    <property type="project" value="UniProtKB-KW"/>
</dbReference>
<evidence type="ECO:0000256" key="12">
    <source>
        <dbReference type="ARBA" id="ARBA00030594"/>
    </source>
</evidence>
<gene>
    <name evidence="17" type="ORF">BN1204_002570</name>
    <name evidence="16" type="ORF">NCLIV_002570</name>
</gene>
<accession>F0V7S8</accession>
<dbReference type="GO" id="GO:0005525">
    <property type="term" value="F:GTP binding"/>
    <property type="evidence" value="ECO:0007669"/>
    <property type="project" value="UniProtKB-KW"/>
</dbReference>
<dbReference type="GO" id="GO:0005200">
    <property type="term" value="F:structural constituent of cytoskeleton"/>
    <property type="evidence" value="ECO:0007669"/>
    <property type="project" value="InterPro"/>
</dbReference>
<feature type="compositionally biased region" description="Polar residues" evidence="14">
    <location>
        <begin position="381"/>
        <end position="405"/>
    </location>
</feature>
<dbReference type="EMBL" id="FR823381">
    <property type="protein sequence ID" value="CBZ49769.1"/>
    <property type="molecule type" value="Genomic_DNA"/>
</dbReference>
<dbReference type="GO" id="GO:0007017">
    <property type="term" value="P:microtubule-based process"/>
    <property type="evidence" value="ECO:0007669"/>
    <property type="project" value="InterPro"/>
</dbReference>
<evidence type="ECO:0000256" key="4">
    <source>
        <dbReference type="ARBA" id="ARBA00009636"/>
    </source>
</evidence>
<dbReference type="InterPro" id="IPR002967">
    <property type="entry name" value="Delta_tubulin"/>
</dbReference>
<evidence type="ECO:0000256" key="1">
    <source>
        <dbReference type="ARBA" id="ARBA00004114"/>
    </source>
</evidence>
<dbReference type="InterPro" id="IPR003008">
    <property type="entry name" value="Tubulin_FtsZ_GTPase"/>
</dbReference>
<comment type="function">
    <text evidence="13">Acts as a positive regulator of hedgehog signaling and regulates ciliary function.</text>
</comment>
<dbReference type="Pfam" id="PF00091">
    <property type="entry name" value="Tubulin"/>
    <property type="match status" value="1"/>
</dbReference>
<evidence type="ECO:0000256" key="7">
    <source>
        <dbReference type="ARBA" id="ARBA00022741"/>
    </source>
</evidence>
<keyword evidence="7" id="KW-0547">Nucleotide-binding</keyword>
<reference evidence="16" key="1">
    <citation type="submission" date="2011-02" db="EMBL/GenBank/DDBJ databases">
        <authorList>
            <person name="Aslett M."/>
        </authorList>
    </citation>
    <scope>NUCLEOTIDE SEQUENCE</scope>
    <source>
        <strain evidence="16">Liverpool</strain>
    </source>
</reference>
<evidence type="ECO:0000313" key="17">
    <source>
        <dbReference type="EMBL" id="CEL64357.1"/>
    </source>
</evidence>
<keyword evidence="9" id="KW-0342">GTP-binding</keyword>
<dbReference type="AlphaFoldDB" id="F0V7S8"/>
<feature type="compositionally biased region" description="Polar residues" evidence="14">
    <location>
        <begin position="490"/>
        <end position="499"/>
    </location>
</feature>
<keyword evidence="6" id="KW-0493">Microtubule</keyword>
<feature type="region of interest" description="Disordered" evidence="14">
    <location>
        <begin position="490"/>
        <end position="597"/>
    </location>
</feature>
<dbReference type="GO" id="GO:0005634">
    <property type="term" value="C:nucleus"/>
    <property type="evidence" value="ECO:0007669"/>
    <property type="project" value="UniProtKB-SubCell"/>
</dbReference>
<dbReference type="InParanoid" id="F0V7S8"/>
<evidence type="ECO:0000256" key="11">
    <source>
        <dbReference type="ARBA" id="ARBA00023273"/>
    </source>
</evidence>
<dbReference type="GO" id="GO:0030030">
    <property type="term" value="P:cell projection organization"/>
    <property type="evidence" value="ECO:0007669"/>
    <property type="project" value="UniProtKB-KW"/>
</dbReference>
<comment type="subcellular location">
    <subcellularLocation>
        <location evidence="3">Cell projection</location>
        <location evidence="3">Cilium</location>
    </subcellularLocation>
    <subcellularLocation>
        <location evidence="1">Cytoplasm</location>
        <location evidence="1">Cytoskeleton</location>
        <location evidence="1">Microtubule organizing center</location>
        <location evidence="1">Centrosome</location>
        <location evidence="1">Centriole</location>
    </subcellularLocation>
    <subcellularLocation>
        <location evidence="2">Nucleus</location>
    </subcellularLocation>
</comment>
<evidence type="ECO:0000256" key="10">
    <source>
        <dbReference type="ARBA" id="ARBA00023242"/>
    </source>
</evidence>
<dbReference type="EMBL" id="LN714475">
    <property type="protein sequence ID" value="CEL64357.1"/>
    <property type="molecule type" value="Genomic_DNA"/>
</dbReference>
<evidence type="ECO:0000256" key="2">
    <source>
        <dbReference type="ARBA" id="ARBA00004123"/>
    </source>
</evidence>
<dbReference type="eggNOG" id="KOG1374">
    <property type="taxonomic scope" value="Eukaryota"/>
</dbReference>
<dbReference type="Proteomes" id="UP000007494">
    <property type="component" value="Chromosome Ib"/>
</dbReference>
<evidence type="ECO:0000256" key="14">
    <source>
        <dbReference type="SAM" id="MobiDB-lite"/>
    </source>
</evidence>
<dbReference type="InterPro" id="IPR036525">
    <property type="entry name" value="Tubulin/FtsZ_GTPase_sf"/>
</dbReference>
<dbReference type="GO" id="GO:0005814">
    <property type="term" value="C:centriole"/>
    <property type="evidence" value="ECO:0007669"/>
    <property type="project" value="UniProtKB-SubCell"/>
</dbReference>
<keyword evidence="10" id="KW-0539">Nucleus</keyword>
<organism evidence="16 18">
    <name type="scientific">Neospora caninum (strain Liverpool)</name>
    <dbReference type="NCBI Taxonomy" id="572307"/>
    <lineage>
        <taxon>Eukaryota</taxon>
        <taxon>Sar</taxon>
        <taxon>Alveolata</taxon>
        <taxon>Apicomplexa</taxon>
        <taxon>Conoidasida</taxon>
        <taxon>Coccidia</taxon>
        <taxon>Eucoccidiorida</taxon>
        <taxon>Eimeriorina</taxon>
        <taxon>Sarcocystidae</taxon>
        <taxon>Neospora</taxon>
    </lineage>
</organism>
<reference evidence="16" key="2">
    <citation type="submission" date="2011-03" db="EMBL/GenBank/DDBJ databases">
        <title>Comparative genomics and transcriptomics of Neospora caninum and Toxoplasma gondii.</title>
        <authorList>
            <person name="Reid A.J."/>
            <person name="Sohal A."/>
            <person name="Harris D."/>
            <person name="Quail M."/>
            <person name="Sanders M."/>
            <person name="Berriman M."/>
            <person name="Wastling J.M."/>
            <person name="Pain A."/>
        </authorList>
    </citation>
    <scope>NUCLEOTIDE SEQUENCE</scope>
    <source>
        <strain evidence="16">Liverpool</strain>
    </source>
</reference>
<dbReference type="InterPro" id="IPR017975">
    <property type="entry name" value="Tubulin_CS"/>
</dbReference>
<sequence length="661" mass="71388">MTVASRSFWSVDASPSRPTMAVVAVQLGQCGNQLGGALFSRLAEEISIAQSVRDEARARKLADIYFRDSEARQVVASAPGSFFDSSGISPFTSLHRKREDPAAVAHDAWSPQDSGRLSPQWSSAPAIARCILIDSEPGVLDVCLSGAPYSTHTRDRKAHSSLFSSNRTFAASRNLHKSAFGTHFRWQYSKRNAVYGARAAGCGNNWAVGYLREGPRREEAIAEALQRELEKAESLSSVLLIHSLAGGTGSGLGAFMNALCHDLLGSTSTVNLAVWPFTSGELSVQSYNTALSLAHAYSFMDGMVLTENARLEELCRGPGTTCGGPSFDDLNRAISAAVASATLLPHHSWVTQEAPGCLQRRLRLQPSHRRGQSMRCRGAEATSSGRQTPSCNLSVSPGTPSSFATHESAPLPLGASPLSFVVRDLCSQPAYKLLTVFHNPMPVSTPASNAHSFESLRGFLSSSCQHDSPFGGDSYAALFKQVLRQFSRSTPTIPASSGASDGRIRNGAAVGSERLPNRGSAVSPPTKQGKLYRSSTDWTGKLALPHTPYSEGGRNKTPRGPRSNPSGDARTYGRDEGVTSGIPKTDTVPRTGERRSGSNRTVGIWAIVRGRDIETAETEERFWPEEQLDAAVRVWKEDTVPIRVRMARTTVRWIRVTLSRK</sequence>
<dbReference type="SUPFAM" id="SSF52490">
    <property type="entry name" value="Tubulin nucleotide-binding domain-like"/>
    <property type="match status" value="1"/>
</dbReference>
<name>F0V7S8_NEOCL</name>
<reference evidence="18" key="3">
    <citation type="journal article" date="2012" name="PLoS Pathog.">
        <title>Comparative genomics of the apicomplexan parasites Toxoplasma gondii and Neospora caninum: Coccidia differing in host range and transmission strategy.</title>
        <authorList>
            <person name="Reid A.J."/>
            <person name="Vermont S.J."/>
            <person name="Cotton J.A."/>
            <person name="Harris D."/>
            <person name="Hill-Cawthorne G.A."/>
            <person name="Konen-Waisman S."/>
            <person name="Latham S.M."/>
            <person name="Mourier T."/>
            <person name="Norton R."/>
            <person name="Quail M.A."/>
            <person name="Sanders M."/>
            <person name="Shanmugam D."/>
            <person name="Sohal A."/>
            <person name="Wasmuth J.D."/>
            <person name="Brunk B."/>
            <person name="Grigg M.E."/>
            <person name="Howard J.C."/>
            <person name="Parkinson J."/>
            <person name="Roos D.S."/>
            <person name="Trees A.J."/>
            <person name="Berriman M."/>
            <person name="Pain A."/>
            <person name="Wastling J.M."/>
        </authorList>
    </citation>
    <scope>NUCLEOTIDE SEQUENCE [LARGE SCALE GENOMIC DNA]</scope>
    <source>
        <strain evidence="18">Liverpool</strain>
    </source>
</reference>
<dbReference type="VEuPathDB" id="ToxoDB:NCLIV_002570"/>
<reference evidence="17" key="4">
    <citation type="journal article" date="2015" name="PLoS ONE">
        <title>Comprehensive Evaluation of Toxoplasma gondii VEG and Neospora caninum LIV Genomes with Tachyzoite Stage Transcriptome and Proteome Defines Novel Transcript Features.</title>
        <authorList>
            <person name="Ramaprasad A."/>
            <person name="Mourier T."/>
            <person name="Naeem R."/>
            <person name="Malas T.B."/>
            <person name="Moussa E."/>
            <person name="Panigrahi A."/>
            <person name="Vermont S.J."/>
            <person name="Otto T.D."/>
            <person name="Wastling J."/>
            <person name="Pain A."/>
        </authorList>
    </citation>
    <scope>NUCLEOTIDE SEQUENCE</scope>
    <source>
        <strain evidence="17">Liverpool</strain>
    </source>
</reference>
<dbReference type="PROSITE" id="PS00227">
    <property type="entry name" value="TUBULIN"/>
    <property type="match status" value="1"/>
</dbReference>
<dbReference type="OMA" id="TVNLAVW"/>
<keyword evidence="11" id="KW-0966">Cell projection</keyword>
<evidence type="ECO:0000256" key="13">
    <source>
        <dbReference type="ARBA" id="ARBA00046149"/>
    </source>
</evidence>
<dbReference type="RefSeq" id="XP_003879804.1">
    <property type="nucleotide sequence ID" value="XM_003879755.1"/>
</dbReference>
<evidence type="ECO:0000256" key="6">
    <source>
        <dbReference type="ARBA" id="ARBA00022701"/>
    </source>
</evidence>
<dbReference type="PANTHER" id="PTHR11588">
    <property type="entry name" value="TUBULIN"/>
    <property type="match status" value="1"/>
</dbReference>
<evidence type="ECO:0000256" key="8">
    <source>
        <dbReference type="ARBA" id="ARBA00022794"/>
    </source>
</evidence>
<protein>
    <recommendedName>
        <fullName evidence="5">Tubulin delta chain</fullName>
    </recommendedName>
    <alternativeName>
        <fullName evidence="12">Delta-tubulin</fullName>
    </alternativeName>
</protein>
<comment type="similarity">
    <text evidence="4">Belongs to the tubulin family.</text>
</comment>
<evidence type="ECO:0000256" key="3">
    <source>
        <dbReference type="ARBA" id="ARBA00004138"/>
    </source>
</evidence>
<evidence type="ECO:0000256" key="5">
    <source>
        <dbReference type="ARBA" id="ARBA00014184"/>
    </source>
</evidence>
<dbReference type="PRINTS" id="PR01224">
    <property type="entry name" value="DELTATUBULIN"/>
</dbReference>
<feature type="domain" description="Tubulin/FtsZ GTPase" evidence="15">
    <location>
        <begin position="124"/>
        <end position="348"/>
    </location>
</feature>
<proteinExistence type="inferred from homology"/>
<evidence type="ECO:0000313" key="16">
    <source>
        <dbReference type="EMBL" id="CBZ49769.1"/>
    </source>
</evidence>
<evidence type="ECO:0000313" key="18">
    <source>
        <dbReference type="Proteomes" id="UP000007494"/>
    </source>
</evidence>
<dbReference type="OrthoDB" id="10250004at2759"/>
<feature type="region of interest" description="Disordered" evidence="14">
    <location>
        <begin position="368"/>
        <end position="405"/>
    </location>
</feature>
<dbReference type="Gene3D" id="3.40.50.1440">
    <property type="entry name" value="Tubulin/FtsZ, GTPase domain"/>
    <property type="match status" value="1"/>
</dbReference>
<dbReference type="GO" id="GO:0005929">
    <property type="term" value="C:cilium"/>
    <property type="evidence" value="ECO:0007669"/>
    <property type="project" value="UniProtKB-SubCell"/>
</dbReference>
<dbReference type="SMART" id="SM00864">
    <property type="entry name" value="Tubulin"/>
    <property type="match status" value="1"/>
</dbReference>
<keyword evidence="18" id="KW-1185">Reference proteome</keyword>
<dbReference type="GeneID" id="13445818"/>
<keyword evidence="8" id="KW-0970">Cilium biogenesis/degradation</keyword>
<dbReference type="InterPro" id="IPR000217">
    <property type="entry name" value="Tubulin"/>
</dbReference>
<evidence type="ECO:0000259" key="15">
    <source>
        <dbReference type="SMART" id="SM00864"/>
    </source>
</evidence>
<evidence type="ECO:0000256" key="9">
    <source>
        <dbReference type="ARBA" id="ARBA00023134"/>
    </source>
</evidence>